<dbReference type="Gene3D" id="3.30.1490.190">
    <property type="match status" value="1"/>
</dbReference>
<sequence length="149" mass="17424">MTENKLEQIISGLRAQKIRVTDQRRAILEYMITHHNHPTAEDVFNDLKSTMTNISIATVYNNLRFLTTVTPIRELTYDDKSIHFDYFHKNHFHAICNNCQQVYDVDYHDYPYLIGVLEGDSGFEISKIELNVKGICKNCQKVLARERKS</sequence>
<dbReference type="InterPro" id="IPR036390">
    <property type="entry name" value="WH_DNA-bd_sf"/>
</dbReference>
<dbReference type="GO" id="GO:0003700">
    <property type="term" value="F:DNA-binding transcription factor activity"/>
    <property type="evidence" value="ECO:0007669"/>
    <property type="project" value="InterPro"/>
</dbReference>
<evidence type="ECO:0000256" key="3">
    <source>
        <dbReference type="ARBA" id="ARBA00022833"/>
    </source>
</evidence>
<dbReference type="Gene3D" id="1.10.10.10">
    <property type="entry name" value="Winged helix-like DNA-binding domain superfamily/Winged helix DNA-binding domain"/>
    <property type="match status" value="1"/>
</dbReference>
<name>A0A850QYD8_9LACO</name>
<evidence type="ECO:0000256" key="1">
    <source>
        <dbReference type="ARBA" id="ARBA00007957"/>
    </source>
</evidence>
<gene>
    <name evidence="8" type="ORF">HU830_06750</name>
</gene>
<dbReference type="InterPro" id="IPR043135">
    <property type="entry name" value="Fur_C"/>
</dbReference>
<feature type="binding site" evidence="7">
    <location>
        <position position="99"/>
    </location>
    <ligand>
        <name>Zn(2+)</name>
        <dbReference type="ChEBI" id="CHEBI:29105"/>
    </ligand>
</feature>
<keyword evidence="5" id="KW-0238">DNA-binding</keyword>
<comment type="caution">
    <text evidence="8">The sequence shown here is derived from an EMBL/GenBank/DDBJ whole genome shotgun (WGS) entry which is preliminary data.</text>
</comment>
<comment type="similarity">
    <text evidence="1">Belongs to the Fur family.</text>
</comment>
<protein>
    <submittedName>
        <fullName evidence="8">Transcriptional repressor</fullName>
    </submittedName>
</protein>
<evidence type="ECO:0000256" key="4">
    <source>
        <dbReference type="ARBA" id="ARBA00023015"/>
    </source>
</evidence>
<accession>A0A850QYD8</accession>
<keyword evidence="9" id="KW-1185">Reference proteome</keyword>
<feature type="binding site" evidence="7">
    <location>
        <position position="139"/>
    </location>
    <ligand>
        <name>Zn(2+)</name>
        <dbReference type="ChEBI" id="CHEBI:29105"/>
    </ligand>
</feature>
<dbReference type="GO" id="GO:0045892">
    <property type="term" value="P:negative regulation of DNA-templated transcription"/>
    <property type="evidence" value="ECO:0007669"/>
    <property type="project" value="TreeGrafter"/>
</dbReference>
<keyword evidence="7" id="KW-0479">Metal-binding</keyword>
<reference evidence="8 9" key="1">
    <citation type="submission" date="2020-06" db="EMBL/GenBank/DDBJ databases">
        <authorList>
            <person name="Kang J."/>
        </authorList>
    </citation>
    <scope>NUCLEOTIDE SEQUENCE [LARGE SCALE GENOMIC DNA]</scope>
    <source>
        <strain evidence="8 9">DCY120</strain>
    </source>
</reference>
<evidence type="ECO:0000256" key="5">
    <source>
        <dbReference type="ARBA" id="ARBA00023125"/>
    </source>
</evidence>
<feature type="binding site" evidence="7">
    <location>
        <position position="136"/>
    </location>
    <ligand>
        <name>Zn(2+)</name>
        <dbReference type="ChEBI" id="CHEBI:29105"/>
    </ligand>
</feature>
<dbReference type="PANTHER" id="PTHR33202">
    <property type="entry name" value="ZINC UPTAKE REGULATION PROTEIN"/>
    <property type="match status" value="1"/>
</dbReference>
<dbReference type="AlphaFoldDB" id="A0A850QYD8"/>
<dbReference type="CDD" id="cd07153">
    <property type="entry name" value="Fur_like"/>
    <property type="match status" value="1"/>
</dbReference>
<dbReference type="InterPro" id="IPR002481">
    <property type="entry name" value="FUR"/>
</dbReference>
<evidence type="ECO:0000256" key="2">
    <source>
        <dbReference type="ARBA" id="ARBA00022491"/>
    </source>
</evidence>
<keyword evidence="2" id="KW-0678">Repressor</keyword>
<dbReference type="GO" id="GO:0000976">
    <property type="term" value="F:transcription cis-regulatory region binding"/>
    <property type="evidence" value="ECO:0007669"/>
    <property type="project" value="TreeGrafter"/>
</dbReference>
<evidence type="ECO:0000313" key="9">
    <source>
        <dbReference type="Proteomes" id="UP000563523"/>
    </source>
</evidence>
<comment type="cofactor">
    <cofactor evidence="7">
        <name>Zn(2+)</name>
        <dbReference type="ChEBI" id="CHEBI:29105"/>
    </cofactor>
    <text evidence="7">Binds 1 zinc ion per subunit.</text>
</comment>
<dbReference type="SUPFAM" id="SSF46785">
    <property type="entry name" value="Winged helix' DNA-binding domain"/>
    <property type="match status" value="1"/>
</dbReference>
<keyword evidence="3 7" id="KW-0862">Zinc</keyword>
<dbReference type="RefSeq" id="WP_176943007.1">
    <property type="nucleotide sequence ID" value="NZ_JABZEC010000005.1"/>
</dbReference>
<dbReference type="PANTHER" id="PTHR33202:SF7">
    <property type="entry name" value="FERRIC UPTAKE REGULATION PROTEIN"/>
    <property type="match status" value="1"/>
</dbReference>
<dbReference type="GO" id="GO:1900376">
    <property type="term" value="P:regulation of secondary metabolite biosynthetic process"/>
    <property type="evidence" value="ECO:0007669"/>
    <property type="project" value="TreeGrafter"/>
</dbReference>
<feature type="binding site" evidence="7">
    <location>
        <position position="96"/>
    </location>
    <ligand>
        <name>Zn(2+)</name>
        <dbReference type="ChEBI" id="CHEBI:29105"/>
    </ligand>
</feature>
<keyword evidence="4" id="KW-0805">Transcription regulation</keyword>
<organism evidence="8 9">
    <name type="scientific">Bombilactobacillus apium</name>
    <dbReference type="NCBI Taxonomy" id="2675299"/>
    <lineage>
        <taxon>Bacteria</taxon>
        <taxon>Bacillati</taxon>
        <taxon>Bacillota</taxon>
        <taxon>Bacilli</taxon>
        <taxon>Lactobacillales</taxon>
        <taxon>Lactobacillaceae</taxon>
        <taxon>Bombilactobacillus</taxon>
    </lineage>
</organism>
<dbReference type="GO" id="GO:0008270">
    <property type="term" value="F:zinc ion binding"/>
    <property type="evidence" value="ECO:0007669"/>
    <property type="project" value="TreeGrafter"/>
</dbReference>
<evidence type="ECO:0000313" key="8">
    <source>
        <dbReference type="EMBL" id="NVY96854.1"/>
    </source>
</evidence>
<proteinExistence type="inferred from homology"/>
<evidence type="ECO:0000256" key="6">
    <source>
        <dbReference type="ARBA" id="ARBA00023163"/>
    </source>
</evidence>
<dbReference type="EMBL" id="JABZEC010000005">
    <property type="protein sequence ID" value="NVY96854.1"/>
    <property type="molecule type" value="Genomic_DNA"/>
</dbReference>
<dbReference type="Pfam" id="PF01475">
    <property type="entry name" value="FUR"/>
    <property type="match status" value="1"/>
</dbReference>
<dbReference type="Proteomes" id="UP000563523">
    <property type="component" value="Unassembled WGS sequence"/>
</dbReference>
<dbReference type="InterPro" id="IPR036388">
    <property type="entry name" value="WH-like_DNA-bd_sf"/>
</dbReference>
<evidence type="ECO:0000256" key="7">
    <source>
        <dbReference type="PIRSR" id="PIRSR602481-1"/>
    </source>
</evidence>
<keyword evidence="6" id="KW-0804">Transcription</keyword>